<dbReference type="SUPFAM" id="SSF55729">
    <property type="entry name" value="Acyl-CoA N-acyltransferases (Nat)"/>
    <property type="match status" value="1"/>
</dbReference>
<dbReference type="PROSITE" id="PS51186">
    <property type="entry name" value="GNAT"/>
    <property type="match status" value="1"/>
</dbReference>
<evidence type="ECO:0000256" key="2">
    <source>
        <dbReference type="ARBA" id="ARBA00023315"/>
    </source>
</evidence>
<dbReference type="PANTHER" id="PTHR43877">
    <property type="entry name" value="AMINOALKYLPHOSPHONATE N-ACETYLTRANSFERASE-RELATED-RELATED"/>
    <property type="match status" value="1"/>
</dbReference>
<dbReference type="Proteomes" id="UP000245086">
    <property type="component" value="Unassembled WGS sequence"/>
</dbReference>
<comment type="caution">
    <text evidence="4">The sequence shown here is derived from an EMBL/GenBank/DDBJ whole genome shotgun (WGS) entry which is preliminary data.</text>
</comment>
<dbReference type="PANTHER" id="PTHR43877:SF2">
    <property type="entry name" value="AMINOALKYLPHOSPHONATE N-ACETYLTRANSFERASE-RELATED"/>
    <property type="match status" value="1"/>
</dbReference>
<proteinExistence type="predicted"/>
<dbReference type="EMBL" id="BFBR01000002">
    <property type="protein sequence ID" value="GBF57352.1"/>
    <property type="molecule type" value="Genomic_DNA"/>
</dbReference>
<name>A0A2P2E8G3_9PROT</name>
<evidence type="ECO:0000256" key="1">
    <source>
        <dbReference type="ARBA" id="ARBA00022679"/>
    </source>
</evidence>
<sequence length="181" mass="19718">MTQIAPARFDDIAAIVGLMQRAYRGEESKKGWTSEADLIDGDRTTPEDIGKVLANPNHHFLVARDAAGQIIGCADIEWLDDPARSCSFGKFAVEPSLQGSGLGKQLMQAAEAAAVAVFGAHRMTMTVIEGRAELVAFYQRRGYRATGSAVSMADIHHDPSMTRGHNLILLEYDKSLQTKWA</sequence>
<feature type="domain" description="N-acetyltransferase" evidence="3">
    <location>
        <begin position="2"/>
        <end position="177"/>
    </location>
</feature>
<dbReference type="AlphaFoldDB" id="A0A2P2E8G3"/>
<keyword evidence="1 4" id="KW-0808">Transferase</keyword>
<evidence type="ECO:0000313" key="4">
    <source>
        <dbReference type="EMBL" id="GBF57352.1"/>
    </source>
</evidence>
<dbReference type="CDD" id="cd04301">
    <property type="entry name" value="NAT_SF"/>
    <property type="match status" value="1"/>
</dbReference>
<dbReference type="RefSeq" id="WP_108984201.1">
    <property type="nucleotide sequence ID" value="NZ_BFBR01000002.1"/>
</dbReference>
<keyword evidence="5" id="KW-1185">Reference proteome</keyword>
<gene>
    <name evidence="4" type="primary">tmcA</name>
    <name evidence="4" type="ORF">PbB2_01018</name>
</gene>
<protein>
    <submittedName>
        <fullName evidence="4">tRNA(Met) cytidine acetyltransferase TmcA</fullName>
        <ecNumber evidence="4">2.3.1.193</ecNumber>
    </submittedName>
</protein>
<evidence type="ECO:0000259" key="3">
    <source>
        <dbReference type="PROSITE" id="PS51186"/>
    </source>
</evidence>
<evidence type="ECO:0000313" key="5">
    <source>
        <dbReference type="Proteomes" id="UP000245086"/>
    </source>
</evidence>
<organism evidence="4 5">
    <name type="scientific">Candidatus Phycosocius bacilliformis</name>
    <dbReference type="NCBI Taxonomy" id="1445552"/>
    <lineage>
        <taxon>Bacteria</taxon>
        <taxon>Pseudomonadati</taxon>
        <taxon>Pseudomonadota</taxon>
        <taxon>Alphaproteobacteria</taxon>
        <taxon>Caulobacterales</taxon>
        <taxon>Caulobacterales incertae sedis</taxon>
        <taxon>Candidatus Phycosocius</taxon>
    </lineage>
</organism>
<dbReference type="InterPro" id="IPR000182">
    <property type="entry name" value="GNAT_dom"/>
</dbReference>
<dbReference type="OrthoDB" id="119501at2"/>
<dbReference type="InterPro" id="IPR050832">
    <property type="entry name" value="Bact_Acetyltransf"/>
</dbReference>
<dbReference type="Pfam" id="PF00583">
    <property type="entry name" value="Acetyltransf_1"/>
    <property type="match status" value="1"/>
</dbReference>
<dbReference type="EC" id="2.3.1.193" evidence="4"/>
<dbReference type="GO" id="GO:0016747">
    <property type="term" value="F:acyltransferase activity, transferring groups other than amino-acyl groups"/>
    <property type="evidence" value="ECO:0007669"/>
    <property type="project" value="InterPro"/>
</dbReference>
<dbReference type="Gene3D" id="3.40.630.30">
    <property type="match status" value="1"/>
</dbReference>
<accession>A0A2P2E8G3</accession>
<reference evidence="4 5" key="1">
    <citation type="journal article" date="2018" name="Genome Announc.">
        <title>Draft Genome Sequence of "Candidatus Phycosocius bacilliformis," an Alphaproteobacterial Ectosymbiont of the Hydrocarbon-Producing Green Alga Botryococcus braunii.</title>
        <authorList>
            <person name="Tanabe Y."/>
            <person name="Yamaguchi H."/>
            <person name="Watanabe M.M."/>
        </authorList>
    </citation>
    <scope>NUCLEOTIDE SEQUENCE [LARGE SCALE GENOMIC DNA]</scope>
    <source>
        <strain evidence="4 5">BOTRYCO-2</strain>
    </source>
</reference>
<dbReference type="InterPro" id="IPR016181">
    <property type="entry name" value="Acyl_CoA_acyltransferase"/>
</dbReference>
<keyword evidence="2 4" id="KW-0012">Acyltransferase</keyword>